<evidence type="ECO:0000313" key="1">
    <source>
        <dbReference type="EMBL" id="KAK9023084.1"/>
    </source>
</evidence>
<keyword evidence="2" id="KW-1185">Reference proteome</keyword>
<protein>
    <submittedName>
        <fullName evidence="1">Uncharacterized protein</fullName>
    </submittedName>
</protein>
<proteinExistence type="predicted"/>
<dbReference type="EMBL" id="JBBPBN010000015">
    <property type="protein sequence ID" value="KAK9023084.1"/>
    <property type="molecule type" value="Genomic_DNA"/>
</dbReference>
<name>A0ABR2SD48_9ROSI</name>
<organism evidence="1 2">
    <name type="scientific">Hibiscus sabdariffa</name>
    <name type="common">roselle</name>
    <dbReference type="NCBI Taxonomy" id="183260"/>
    <lineage>
        <taxon>Eukaryota</taxon>
        <taxon>Viridiplantae</taxon>
        <taxon>Streptophyta</taxon>
        <taxon>Embryophyta</taxon>
        <taxon>Tracheophyta</taxon>
        <taxon>Spermatophyta</taxon>
        <taxon>Magnoliopsida</taxon>
        <taxon>eudicotyledons</taxon>
        <taxon>Gunneridae</taxon>
        <taxon>Pentapetalae</taxon>
        <taxon>rosids</taxon>
        <taxon>malvids</taxon>
        <taxon>Malvales</taxon>
        <taxon>Malvaceae</taxon>
        <taxon>Malvoideae</taxon>
        <taxon>Hibiscus</taxon>
    </lineage>
</organism>
<gene>
    <name evidence="1" type="ORF">V6N11_003315</name>
</gene>
<comment type="caution">
    <text evidence="1">The sequence shown here is derived from an EMBL/GenBank/DDBJ whole genome shotgun (WGS) entry which is preliminary data.</text>
</comment>
<reference evidence="1 2" key="1">
    <citation type="journal article" date="2024" name="G3 (Bethesda)">
        <title>Genome assembly of Hibiscus sabdariffa L. provides insights into metabolisms of medicinal natural products.</title>
        <authorList>
            <person name="Kim T."/>
        </authorList>
    </citation>
    <scope>NUCLEOTIDE SEQUENCE [LARGE SCALE GENOMIC DNA]</scope>
    <source>
        <strain evidence="1">TK-2024</strain>
        <tissue evidence="1">Old leaves</tissue>
    </source>
</reference>
<accession>A0ABR2SD48</accession>
<sequence>MKAISMKYRENVAYGKDDGLGIFHGSKRVNKGAKGNCIIIVHGTLPVRLVPMGIPTVFYHQLGGYYFQENTCNFWRCSQAVILSEFWRHNTK</sequence>
<evidence type="ECO:0000313" key="2">
    <source>
        <dbReference type="Proteomes" id="UP001396334"/>
    </source>
</evidence>
<dbReference type="Proteomes" id="UP001396334">
    <property type="component" value="Unassembled WGS sequence"/>
</dbReference>